<feature type="compositionally biased region" description="Low complexity" evidence="1">
    <location>
        <begin position="31"/>
        <end position="53"/>
    </location>
</feature>
<dbReference type="RefSeq" id="WP_057073667.1">
    <property type="nucleotide sequence ID" value="NZ_BKDB01000010.1"/>
</dbReference>
<evidence type="ECO:0000313" key="3">
    <source>
        <dbReference type="EMBL" id="RSO57847.1"/>
    </source>
</evidence>
<gene>
    <name evidence="3" type="ORF">EA752_14605</name>
</gene>
<dbReference type="AlphaFoldDB" id="A0A3R9Y2Z1"/>
<feature type="region of interest" description="Disordered" evidence="1">
    <location>
        <begin position="23"/>
        <end position="64"/>
    </location>
</feature>
<sequence>MKFTAIIFCVLIIAGCTEAEAKSSTAGVKASNTRSYSSTKTSSSRNNSNSYVSEKAKQARKSKSVLSGTDYVYYPLGDCKRWVTFNFNGYRCIGRD</sequence>
<protein>
    <recommendedName>
        <fullName evidence="5">Lipoprotein</fullName>
    </recommendedName>
</protein>
<feature type="signal peptide" evidence="2">
    <location>
        <begin position="1"/>
        <end position="21"/>
    </location>
</feature>
<name>A0A3R9Y2Z1_ACIPI</name>
<feature type="chain" id="PRO_5044396904" description="Lipoprotein" evidence="2">
    <location>
        <begin position="22"/>
        <end position="96"/>
    </location>
</feature>
<accession>A0A3R9Y2Z1</accession>
<keyword evidence="2" id="KW-0732">Signal</keyword>
<comment type="caution">
    <text evidence="3">The sequence shown here is derived from an EMBL/GenBank/DDBJ whole genome shotgun (WGS) entry which is preliminary data.</text>
</comment>
<proteinExistence type="predicted"/>
<dbReference type="Proteomes" id="UP000271320">
    <property type="component" value="Unassembled WGS sequence"/>
</dbReference>
<dbReference type="PROSITE" id="PS51257">
    <property type="entry name" value="PROKAR_LIPOPROTEIN"/>
    <property type="match status" value="1"/>
</dbReference>
<organism evidence="3 4">
    <name type="scientific">Acinetobacter pittii</name>
    <name type="common">Acinetobacter genomosp. 3</name>
    <dbReference type="NCBI Taxonomy" id="48296"/>
    <lineage>
        <taxon>Bacteria</taxon>
        <taxon>Pseudomonadati</taxon>
        <taxon>Pseudomonadota</taxon>
        <taxon>Gammaproteobacteria</taxon>
        <taxon>Moraxellales</taxon>
        <taxon>Moraxellaceae</taxon>
        <taxon>Acinetobacter</taxon>
        <taxon>Acinetobacter calcoaceticus/baumannii complex</taxon>
    </lineage>
</organism>
<evidence type="ECO:0000256" key="1">
    <source>
        <dbReference type="SAM" id="MobiDB-lite"/>
    </source>
</evidence>
<evidence type="ECO:0000256" key="2">
    <source>
        <dbReference type="SAM" id="SignalP"/>
    </source>
</evidence>
<reference evidence="3 4" key="1">
    <citation type="submission" date="2018-10" db="EMBL/GenBank/DDBJ databases">
        <title>GWAS and RNA-Seq identify cryptic mechanisms of antimicrobial resistance in Acinetobacter baumannii.</title>
        <authorList>
            <person name="Sahl J.W."/>
        </authorList>
    </citation>
    <scope>NUCLEOTIDE SEQUENCE [LARGE SCALE GENOMIC DNA]</scope>
    <source>
        <strain evidence="3 4">TG41884</strain>
    </source>
</reference>
<evidence type="ECO:0000313" key="4">
    <source>
        <dbReference type="Proteomes" id="UP000271320"/>
    </source>
</evidence>
<dbReference type="EMBL" id="RFEW01000012">
    <property type="protein sequence ID" value="RSO57847.1"/>
    <property type="molecule type" value="Genomic_DNA"/>
</dbReference>
<evidence type="ECO:0008006" key="5">
    <source>
        <dbReference type="Google" id="ProtNLM"/>
    </source>
</evidence>